<dbReference type="Pfam" id="PF00903">
    <property type="entry name" value="Glyoxalase"/>
    <property type="match status" value="1"/>
</dbReference>
<dbReference type="Gene3D" id="3.30.720.120">
    <property type="match status" value="1"/>
</dbReference>
<dbReference type="Gene3D" id="3.30.720.110">
    <property type="match status" value="1"/>
</dbReference>
<reference evidence="2 3" key="1">
    <citation type="submission" date="2018-08" db="EMBL/GenBank/DDBJ databases">
        <title>Thalassotalea euphylliae genome.</title>
        <authorList>
            <person name="Summers S."/>
            <person name="Rice S.A."/>
            <person name="Freckelton M.L."/>
            <person name="Nedved B.T."/>
            <person name="Hadfield M.G."/>
        </authorList>
    </citation>
    <scope>NUCLEOTIDE SEQUENCE [LARGE SCALE GENOMIC DNA]</scope>
    <source>
        <strain evidence="2 3">H1</strain>
    </source>
</reference>
<name>A0A3E0TTR4_9GAMM</name>
<gene>
    <name evidence="2" type="ORF">DXX93_12570</name>
</gene>
<dbReference type="AlphaFoldDB" id="A0A3E0TTR4"/>
<dbReference type="InterPro" id="IPR029068">
    <property type="entry name" value="Glyas_Bleomycin-R_OHBP_Dase"/>
</dbReference>
<comment type="caution">
    <text evidence="2">The sequence shown here is derived from an EMBL/GenBank/DDBJ whole genome shotgun (WGS) entry which is preliminary data.</text>
</comment>
<dbReference type="RefSeq" id="WP_116008399.1">
    <property type="nucleotide sequence ID" value="NZ_QUOU01000001.1"/>
</dbReference>
<dbReference type="PANTHER" id="PTHR34109">
    <property type="entry name" value="BNAUNNG04460D PROTEIN-RELATED"/>
    <property type="match status" value="1"/>
</dbReference>
<feature type="domain" description="VOC" evidence="1">
    <location>
        <begin position="9"/>
        <end position="134"/>
    </location>
</feature>
<dbReference type="PROSITE" id="PS51819">
    <property type="entry name" value="VOC"/>
    <property type="match status" value="1"/>
</dbReference>
<dbReference type="InterPro" id="IPR037523">
    <property type="entry name" value="VOC_core"/>
</dbReference>
<accession>A0A3E0TTR4</accession>
<proteinExistence type="predicted"/>
<dbReference type="EMBL" id="QUOU01000001">
    <property type="protein sequence ID" value="REL27315.1"/>
    <property type="molecule type" value="Genomic_DNA"/>
</dbReference>
<evidence type="ECO:0000313" key="2">
    <source>
        <dbReference type="EMBL" id="REL27315.1"/>
    </source>
</evidence>
<dbReference type="OrthoDB" id="9795306at2"/>
<dbReference type="PANTHER" id="PTHR34109:SF1">
    <property type="entry name" value="VOC DOMAIN-CONTAINING PROTEIN"/>
    <property type="match status" value="1"/>
</dbReference>
<dbReference type="CDD" id="cd07246">
    <property type="entry name" value="VOC_like"/>
    <property type="match status" value="1"/>
</dbReference>
<evidence type="ECO:0000259" key="1">
    <source>
        <dbReference type="PROSITE" id="PS51819"/>
    </source>
</evidence>
<evidence type="ECO:0000313" key="3">
    <source>
        <dbReference type="Proteomes" id="UP000256478"/>
    </source>
</evidence>
<dbReference type="InterPro" id="IPR004360">
    <property type="entry name" value="Glyas_Fos-R_dOase_dom"/>
</dbReference>
<dbReference type="Proteomes" id="UP000256478">
    <property type="component" value="Unassembled WGS sequence"/>
</dbReference>
<protein>
    <submittedName>
        <fullName evidence="2">VOC family protein</fullName>
    </submittedName>
</protein>
<dbReference type="SUPFAM" id="SSF54593">
    <property type="entry name" value="Glyoxalase/Bleomycin resistance protein/Dihydroxybiphenyl dioxygenase"/>
    <property type="match status" value="1"/>
</dbReference>
<organism evidence="2 3">
    <name type="scientific">Thalassotalea euphylliae</name>
    <dbReference type="NCBI Taxonomy" id="1655234"/>
    <lineage>
        <taxon>Bacteria</taxon>
        <taxon>Pseudomonadati</taxon>
        <taxon>Pseudomonadota</taxon>
        <taxon>Gammaproteobacteria</taxon>
        <taxon>Alteromonadales</taxon>
        <taxon>Colwelliaceae</taxon>
        <taxon>Thalassotalea</taxon>
    </lineage>
</organism>
<sequence length="155" mass="16646">MSVSTIPDGYHAITPYLVAKDAKAALAFYQSAFNAQPWLELNTPDGGVAHADMKIGNSHFMIADEQPEMGALSPETLGGAGVSLMIYCDDVDALFAQAIAAGGKELRAVADQFYGDRAGTLQDPFGHVWTVATQIEVLDEQELNSRMKAFFDDGD</sequence>